<feature type="region of interest" description="Disordered" evidence="1">
    <location>
        <begin position="132"/>
        <end position="154"/>
    </location>
</feature>
<dbReference type="Proteomes" id="UP000545493">
    <property type="component" value="Unassembled WGS sequence"/>
</dbReference>
<feature type="compositionally biased region" description="Low complexity" evidence="1">
    <location>
        <begin position="10"/>
        <end position="19"/>
    </location>
</feature>
<dbReference type="EMBL" id="JAAOYM010000001">
    <property type="protein sequence ID" value="NIJ09834.1"/>
    <property type="molecule type" value="Genomic_DNA"/>
</dbReference>
<name>A0A7X5ZNP0_9PSEU</name>
<proteinExistence type="predicted"/>
<feature type="region of interest" description="Disordered" evidence="1">
    <location>
        <begin position="1"/>
        <end position="28"/>
    </location>
</feature>
<reference evidence="2 3" key="1">
    <citation type="submission" date="2020-03" db="EMBL/GenBank/DDBJ databases">
        <title>Sequencing the genomes of 1000 actinobacteria strains.</title>
        <authorList>
            <person name="Klenk H.-P."/>
        </authorList>
    </citation>
    <scope>NUCLEOTIDE SEQUENCE [LARGE SCALE GENOMIC DNA]</scope>
    <source>
        <strain evidence="2 3">DSM 45685</strain>
    </source>
</reference>
<dbReference type="AlphaFoldDB" id="A0A7X5ZNP0"/>
<keyword evidence="3" id="KW-1185">Reference proteome</keyword>
<comment type="caution">
    <text evidence="2">The sequence shown here is derived from an EMBL/GenBank/DDBJ whole genome shotgun (WGS) entry which is preliminary data.</text>
</comment>
<dbReference type="InterPro" id="IPR013785">
    <property type="entry name" value="Aldolase_TIM"/>
</dbReference>
<organism evidence="2 3">
    <name type="scientific">Saccharomonospora amisosensis</name>
    <dbReference type="NCBI Taxonomy" id="1128677"/>
    <lineage>
        <taxon>Bacteria</taxon>
        <taxon>Bacillati</taxon>
        <taxon>Actinomycetota</taxon>
        <taxon>Actinomycetes</taxon>
        <taxon>Pseudonocardiales</taxon>
        <taxon>Pseudonocardiaceae</taxon>
        <taxon>Saccharomonospora</taxon>
    </lineage>
</organism>
<evidence type="ECO:0000256" key="1">
    <source>
        <dbReference type="SAM" id="MobiDB-lite"/>
    </source>
</evidence>
<protein>
    <submittedName>
        <fullName evidence="2">3-keto-L-gulonate-6-phosphate decarboxylase</fullName>
    </submittedName>
</protein>
<evidence type="ECO:0000313" key="2">
    <source>
        <dbReference type="EMBL" id="NIJ09834.1"/>
    </source>
</evidence>
<accession>A0A7X5ZNP0</accession>
<dbReference type="SUPFAM" id="SSF51366">
    <property type="entry name" value="Ribulose-phoshate binding barrel"/>
    <property type="match status" value="1"/>
</dbReference>
<dbReference type="Gene3D" id="3.20.20.70">
    <property type="entry name" value="Aldolase class I"/>
    <property type="match status" value="1"/>
</dbReference>
<sequence>MGSPFYSKETSTTATSRTTPQNDRTIGPAGTASVTLAVDAGQRLGVPILLDVPAATTHRWVADMERAGVDGFTITTDIDLGIGNTAALDAARELRAWTHLPVAVSGGFSGTGHASFASPDWDILIVGRSVRRRHRPGHRSRPHRRTRRRTERQS</sequence>
<dbReference type="RefSeq" id="WP_167165593.1">
    <property type="nucleotide sequence ID" value="NZ_JAAOYM010000001.1"/>
</dbReference>
<evidence type="ECO:0000313" key="3">
    <source>
        <dbReference type="Proteomes" id="UP000545493"/>
    </source>
</evidence>
<gene>
    <name evidence="2" type="ORF">FHU38_000178</name>
</gene>
<dbReference type="InterPro" id="IPR011060">
    <property type="entry name" value="RibuloseP-bd_barrel"/>
</dbReference>